<evidence type="ECO:0000256" key="1">
    <source>
        <dbReference type="SAM" id="Phobius"/>
    </source>
</evidence>
<feature type="transmembrane region" description="Helical" evidence="1">
    <location>
        <begin position="99"/>
        <end position="117"/>
    </location>
</feature>
<dbReference type="Proteomes" id="UP000285961">
    <property type="component" value="Unassembled WGS sequence"/>
</dbReference>
<keyword evidence="1" id="KW-0812">Transmembrane</keyword>
<feature type="transmembrane region" description="Helical" evidence="1">
    <location>
        <begin position="169"/>
        <end position="190"/>
    </location>
</feature>
<evidence type="ECO:0000313" key="2">
    <source>
        <dbReference type="EMBL" id="RJP68198.1"/>
    </source>
</evidence>
<keyword evidence="1" id="KW-1133">Transmembrane helix</keyword>
<protein>
    <submittedName>
        <fullName evidence="2">Uncharacterized protein</fullName>
    </submittedName>
</protein>
<dbReference type="EMBL" id="QZKI01000093">
    <property type="protein sequence ID" value="RJP68198.1"/>
    <property type="molecule type" value="Genomic_DNA"/>
</dbReference>
<reference evidence="2 3" key="1">
    <citation type="journal article" date="2017" name="ISME J.">
        <title>Energy and carbon metabolisms in a deep terrestrial subsurface fluid microbial community.</title>
        <authorList>
            <person name="Momper L."/>
            <person name="Jungbluth S.P."/>
            <person name="Lee M.D."/>
            <person name="Amend J.P."/>
        </authorList>
    </citation>
    <scope>NUCLEOTIDE SEQUENCE [LARGE SCALE GENOMIC DNA]</scope>
    <source>
        <strain evidence="2">SURF_17</strain>
    </source>
</reference>
<evidence type="ECO:0000313" key="3">
    <source>
        <dbReference type="Proteomes" id="UP000285961"/>
    </source>
</evidence>
<proteinExistence type="predicted"/>
<feature type="transmembrane region" description="Helical" evidence="1">
    <location>
        <begin position="20"/>
        <end position="36"/>
    </location>
</feature>
<sequence>MASVKEDCTAPASKDPYTTLLAYGAATCLVIVLLACVGNSIMRLAVCLGAVLAYGIVKTREVYPFARILAASPESSLDRERASQSSRLESHKASLSRMMLLWLALLLSLSLLSMRVSMVRIPYFSQPDLIGSITNVSAIAALASSYLPLGQRATAIQYVTVALRVLDTLVLFSLSLFFSITGSACLYWFFIHRMDRKSQRLVA</sequence>
<organism evidence="2 3">
    <name type="scientific">Candidatus Abyssobacteria bacterium SURF_17</name>
    <dbReference type="NCBI Taxonomy" id="2093361"/>
    <lineage>
        <taxon>Bacteria</taxon>
        <taxon>Pseudomonadati</taxon>
        <taxon>Candidatus Hydrogenedentota</taxon>
        <taxon>Candidatus Abyssobacteria</taxon>
    </lineage>
</organism>
<gene>
    <name evidence="2" type="ORF">C4532_13035</name>
</gene>
<dbReference type="AlphaFoldDB" id="A0A419EV41"/>
<keyword evidence="1" id="KW-0472">Membrane</keyword>
<comment type="caution">
    <text evidence="2">The sequence shown here is derived from an EMBL/GenBank/DDBJ whole genome shotgun (WGS) entry which is preliminary data.</text>
</comment>
<name>A0A419EV41_9BACT</name>
<accession>A0A419EV41</accession>
<feature type="transmembrane region" description="Helical" evidence="1">
    <location>
        <begin position="129"/>
        <end position="149"/>
    </location>
</feature>